<dbReference type="CDD" id="cd00844">
    <property type="entry name" value="MPP_Dbr1_N"/>
    <property type="match status" value="1"/>
</dbReference>
<dbReference type="GO" id="GO:0046872">
    <property type="term" value="F:metal ion binding"/>
    <property type="evidence" value="ECO:0007669"/>
    <property type="project" value="UniProtKB-KW"/>
</dbReference>
<proteinExistence type="inferred from homology"/>
<dbReference type="GO" id="GO:0008419">
    <property type="term" value="F:RNA lariat debranching enzyme activity"/>
    <property type="evidence" value="ECO:0007669"/>
    <property type="project" value="UniProtKB-ARBA"/>
</dbReference>
<evidence type="ECO:0000256" key="11">
    <source>
        <dbReference type="ARBA" id="ARBA00023211"/>
    </source>
</evidence>
<comment type="subcellular location">
    <subcellularLocation>
        <location evidence="4">Nucleus</location>
    </subcellularLocation>
</comment>
<dbReference type="InterPro" id="IPR041816">
    <property type="entry name" value="Dbr1_N"/>
</dbReference>
<feature type="region of interest" description="Disordered" evidence="13">
    <location>
        <begin position="589"/>
        <end position="668"/>
    </location>
</feature>
<evidence type="ECO:0000256" key="6">
    <source>
        <dbReference type="ARBA" id="ARBA00022664"/>
    </source>
</evidence>
<dbReference type="Pfam" id="PF00149">
    <property type="entry name" value="Metallophos"/>
    <property type="match status" value="1"/>
</dbReference>
<dbReference type="SMART" id="SM01124">
    <property type="entry name" value="DBR1"/>
    <property type="match status" value="1"/>
</dbReference>
<evidence type="ECO:0000256" key="1">
    <source>
        <dbReference type="ARBA" id="ARBA00001936"/>
    </source>
</evidence>
<keyword evidence="8" id="KW-0378">Hydrolase</keyword>
<keyword evidence="6" id="KW-0507">mRNA processing</keyword>
<name>A0AAN7GU01_9PEZI</name>
<evidence type="ECO:0000256" key="14">
    <source>
        <dbReference type="SAM" id="SignalP"/>
    </source>
</evidence>
<dbReference type="PANTHER" id="PTHR12849">
    <property type="entry name" value="RNA LARIAT DEBRANCHING ENZYME"/>
    <property type="match status" value="1"/>
</dbReference>
<evidence type="ECO:0000313" key="17">
    <source>
        <dbReference type="Proteomes" id="UP001301958"/>
    </source>
</evidence>
<dbReference type="InterPro" id="IPR007708">
    <property type="entry name" value="DBR1_C"/>
</dbReference>
<feature type="compositionally biased region" description="Gly residues" evidence="13">
    <location>
        <begin position="639"/>
        <end position="668"/>
    </location>
</feature>
<keyword evidence="7" id="KW-0479">Metal-binding</keyword>
<dbReference type="GO" id="GO:0005634">
    <property type="term" value="C:nucleus"/>
    <property type="evidence" value="ECO:0007669"/>
    <property type="project" value="UniProtKB-SubCell"/>
</dbReference>
<dbReference type="Pfam" id="PF05011">
    <property type="entry name" value="DBR1"/>
    <property type="match status" value="1"/>
</dbReference>
<evidence type="ECO:0000313" key="16">
    <source>
        <dbReference type="EMBL" id="KAK4226966.1"/>
    </source>
</evidence>
<dbReference type="PANTHER" id="PTHR12849:SF0">
    <property type="entry name" value="LARIAT DEBRANCHING ENZYME"/>
    <property type="match status" value="1"/>
</dbReference>
<comment type="similarity">
    <text evidence="5">Belongs to the lariat debranching enzyme family.</text>
</comment>
<evidence type="ECO:0000256" key="8">
    <source>
        <dbReference type="ARBA" id="ARBA00022801"/>
    </source>
</evidence>
<accession>A0AAN7GU01</accession>
<evidence type="ECO:0000256" key="9">
    <source>
        <dbReference type="ARBA" id="ARBA00022833"/>
    </source>
</evidence>
<gene>
    <name evidence="16" type="ORF">QBC38DRAFT_417910</name>
</gene>
<reference evidence="16" key="1">
    <citation type="journal article" date="2023" name="Mol. Phylogenet. Evol.">
        <title>Genome-scale phylogeny and comparative genomics of the fungal order Sordariales.</title>
        <authorList>
            <person name="Hensen N."/>
            <person name="Bonometti L."/>
            <person name="Westerberg I."/>
            <person name="Brannstrom I.O."/>
            <person name="Guillou S."/>
            <person name="Cros-Aarteil S."/>
            <person name="Calhoun S."/>
            <person name="Haridas S."/>
            <person name="Kuo A."/>
            <person name="Mondo S."/>
            <person name="Pangilinan J."/>
            <person name="Riley R."/>
            <person name="LaButti K."/>
            <person name="Andreopoulos B."/>
            <person name="Lipzen A."/>
            <person name="Chen C."/>
            <person name="Yan M."/>
            <person name="Daum C."/>
            <person name="Ng V."/>
            <person name="Clum A."/>
            <person name="Steindorff A."/>
            <person name="Ohm R.A."/>
            <person name="Martin F."/>
            <person name="Silar P."/>
            <person name="Natvig D.O."/>
            <person name="Lalanne C."/>
            <person name="Gautier V."/>
            <person name="Ament-Velasquez S.L."/>
            <person name="Kruys A."/>
            <person name="Hutchinson M.I."/>
            <person name="Powell A.J."/>
            <person name="Barry K."/>
            <person name="Miller A.N."/>
            <person name="Grigoriev I.V."/>
            <person name="Debuchy R."/>
            <person name="Gladieux P."/>
            <person name="Hiltunen Thoren M."/>
            <person name="Johannesson H."/>
        </authorList>
    </citation>
    <scope>NUCLEOTIDE SEQUENCE</scope>
    <source>
        <strain evidence="16">CBS 990.96</strain>
    </source>
</reference>
<dbReference type="AlphaFoldDB" id="A0AAN7GU01"/>
<feature type="compositionally biased region" description="Basic and acidic residues" evidence="13">
    <location>
        <begin position="590"/>
        <end position="600"/>
    </location>
</feature>
<evidence type="ECO:0000256" key="2">
    <source>
        <dbReference type="ARBA" id="ARBA00001947"/>
    </source>
</evidence>
<evidence type="ECO:0000256" key="4">
    <source>
        <dbReference type="ARBA" id="ARBA00004123"/>
    </source>
</evidence>
<evidence type="ECO:0000256" key="7">
    <source>
        <dbReference type="ARBA" id="ARBA00022723"/>
    </source>
</evidence>
<keyword evidence="14" id="KW-0732">Signal</keyword>
<evidence type="ECO:0000256" key="3">
    <source>
        <dbReference type="ARBA" id="ARBA00001954"/>
    </source>
</evidence>
<keyword evidence="10" id="KW-0408">Iron</keyword>
<comment type="cofactor">
    <cofactor evidence="2">
        <name>Zn(2+)</name>
        <dbReference type="ChEBI" id="CHEBI:29105"/>
    </cofactor>
</comment>
<evidence type="ECO:0000256" key="13">
    <source>
        <dbReference type="SAM" id="MobiDB-lite"/>
    </source>
</evidence>
<evidence type="ECO:0000259" key="15">
    <source>
        <dbReference type="SMART" id="SM01124"/>
    </source>
</evidence>
<sequence>MLITARLHVVPAFSTLLLASSSNKTFSAAIIGFGNQLRYRSGINKKRAAKHKTKMNAMQLLASQSVRVAIEGCGHGTLNAIYSSVETACKERKWDGVDVVIIGGDFQAVRNQDDLTVMSVPNKYLQLGDFADYYAGRRKAPYLTIFVAGNHEASSHLGELHYGGWVAPNIYYMGAANVLRLGPLRIMGMSGIWKGHDFRKTHHERLPYNEGDKKSFYHVREIDVRKLLQIRTQVDIGISHDWPRGIENHGRKDVLFQWKPDFEQESIDGSLGNPAAANVMDRLRPRYWFSAHLHCKFTAIKDYSEEKKGAEEKPELYTDPGAPPPYVPKAFPDVSIPAPANPDEIDLDFEVEEAQAPPSDLLPASNPDEIDLDLEEDETTEAQLPASNPDEIDLDLDEEAVDQTINTEALRAQLPAAFSKPEEKKYTQPGQPVPPTITNTVTRFLALDKCLPGRKFLQLINIQSPPSQSQPLYPLNRPLVLRYDPEWLAIVRAFHPSLTFGDRTASTPLDLGEGGYLTLIEKEREWVEENIVKKKLTVIPENFVQTAPPQEAGKDLDRRNMKQPKEYTNPQTVRFCKLLGIVNYWDATEEERGERMARGPDEEERQGGGRGGRGVFNRGGGDRGRGGGRGRGGDRGRGGGRGGRGRGGGGGFGRGGGRGGRGGRGWGQ</sequence>
<dbReference type="EMBL" id="MU865338">
    <property type="protein sequence ID" value="KAK4226966.1"/>
    <property type="molecule type" value="Genomic_DNA"/>
</dbReference>
<keyword evidence="9" id="KW-0862">Zinc</keyword>
<feature type="signal peptide" evidence="14">
    <location>
        <begin position="1"/>
        <end position="19"/>
    </location>
</feature>
<dbReference type="Gene3D" id="3.60.21.10">
    <property type="match status" value="1"/>
</dbReference>
<keyword evidence="12" id="KW-0539">Nucleus</keyword>
<protein>
    <submittedName>
        <fullName evidence="16">Lariat debranching enzyme, C-terminal domain-containing protein</fullName>
    </submittedName>
</protein>
<comment type="caution">
    <text evidence="16">The sequence shown here is derived from an EMBL/GenBank/DDBJ whole genome shotgun (WGS) entry which is preliminary data.</text>
</comment>
<dbReference type="Proteomes" id="UP001301958">
    <property type="component" value="Unassembled WGS sequence"/>
</dbReference>
<reference evidence="16" key="2">
    <citation type="submission" date="2023-05" db="EMBL/GenBank/DDBJ databases">
        <authorList>
            <consortium name="Lawrence Berkeley National Laboratory"/>
            <person name="Steindorff A."/>
            <person name="Hensen N."/>
            <person name="Bonometti L."/>
            <person name="Westerberg I."/>
            <person name="Brannstrom I.O."/>
            <person name="Guillou S."/>
            <person name="Cros-Aarteil S."/>
            <person name="Calhoun S."/>
            <person name="Haridas S."/>
            <person name="Kuo A."/>
            <person name="Mondo S."/>
            <person name="Pangilinan J."/>
            <person name="Riley R."/>
            <person name="Labutti K."/>
            <person name="Andreopoulos B."/>
            <person name="Lipzen A."/>
            <person name="Chen C."/>
            <person name="Yanf M."/>
            <person name="Daum C."/>
            <person name="Ng V."/>
            <person name="Clum A."/>
            <person name="Ohm R."/>
            <person name="Martin F."/>
            <person name="Silar P."/>
            <person name="Natvig D."/>
            <person name="Lalanne C."/>
            <person name="Gautier V."/>
            <person name="Ament-Velasquez S.L."/>
            <person name="Kruys A."/>
            <person name="Hutchinson M.I."/>
            <person name="Powell A.J."/>
            <person name="Barry K."/>
            <person name="Miller A.N."/>
            <person name="Grigoriev I.V."/>
            <person name="Debuchy R."/>
            <person name="Gladieux P."/>
            <person name="Thoren M.H."/>
            <person name="Johannesson H."/>
        </authorList>
    </citation>
    <scope>NUCLEOTIDE SEQUENCE</scope>
    <source>
        <strain evidence="16">CBS 990.96</strain>
    </source>
</reference>
<dbReference type="InterPro" id="IPR004843">
    <property type="entry name" value="Calcineurin-like_PHP"/>
</dbReference>
<keyword evidence="11" id="KW-0464">Manganese</keyword>
<evidence type="ECO:0000256" key="10">
    <source>
        <dbReference type="ARBA" id="ARBA00023004"/>
    </source>
</evidence>
<feature type="compositionally biased region" description="Gly residues" evidence="13">
    <location>
        <begin position="608"/>
        <end position="619"/>
    </location>
</feature>
<dbReference type="SUPFAM" id="SSF56300">
    <property type="entry name" value="Metallo-dependent phosphatases"/>
    <property type="match status" value="1"/>
</dbReference>
<keyword evidence="17" id="KW-1185">Reference proteome</keyword>
<dbReference type="GO" id="GO:0000398">
    <property type="term" value="P:mRNA splicing, via spliceosome"/>
    <property type="evidence" value="ECO:0007669"/>
    <property type="project" value="TreeGrafter"/>
</dbReference>
<comment type="cofactor">
    <cofactor evidence="3">
        <name>Fe(2+)</name>
        <dbReference type="ChEBI" id="CHEBI:29033"/>
    </cofactor>
</comment>
<comment type="cofactor">
    <cofactor evidence="1">
        <name>Mn(2+)</name>
        <dbReference type="ChEBI" id="CHEBI:29035"/>
    </cofactor>
</comment>
<feature type="compositionally biased region" description="Basic and acidic residues" evidence="13">
    <location>
        <begin position="620"/>
        <end position="637"/>
    </location>
</feature>
<organism evidence="16 17">
    <name type="scientific">Podospora fimiseda</name>
    <dbReference type="NCBI Taxonomy" id="252190"/>
    <lineage>
        <taxon>Eukaryota</taxon>
        <taxon>Fungi</taxon>
        <taxon>Dikarya</taxon>
        <taxon>Ascomycota</taxon>
        <taxon>Pezizomycotina</taxon>
        <taxon>Sordariomycetes</taxon>
        <taxon>Sordariomycetidae</taxon>
        <taxon>Sordariales</taxon>
        <taxon>Podosporaceae</taxon>
        <taxon>Podospora</taxon>
    </lineage>
</organism>
<feature type="region of interest" description="Disordered" evidence="13">
    <location>
        <begin position="310"/>
        <end position="343"/>
    </location>
</feature>
<dbReference type="InterPro" id="IPR029052">
    <property type="entry name" value="Metallo-depent_PP-like"/>
</dbReference>
<evidence type="ECO:0000256" key="12">
    <source>
        <dbReference type="ARBA" id="ARBA00023242"/>
    </source>
</evidence>
<feature type="domain" description="Lariat debranching enzyme C-terminal" evidence="15">
    <location>
        <begin position="433"/>
        <end position="585"/>
    </location>
</feature>
<evidence type="ECO:0000256" key="5">
    <source>
        <dbReference type="ARBA" id="ARBA00006045"/>
    </source>
</evidence>
<feature type="chain" id="PRO_5043042928" evidence="14">
    <location>
        <begin position="20"/>
        <end position="668"/>
    </location>
</feature>